<dbReference type="FunFam" id="3.40.47.10:FF:000009">
    <property type="entry name" value="3-oxoacyl-[acyl-carrier-protein] synthase 2"/>
    <property type="match status" value="1"/>
</dbReference>
<evidence type="ECO:0000259" key="14">
    <source>
        <dbReference type="PROSITE" id="PS52004"/>
    </source>
</evidence>
<comment type="catalytic activity">
    <reaction evidence="11">
        <text>a fatty acyl-[ACP] + malonyl-[ACP] + H(+) = a 3-oxoacyl-[ACP] + holo-[ACP] + CO2</text>
        <dbReference type="Rhea" id="RHEA:22836"/>
        <dbReference type="Rhea" id="RHEA-COMP:9623"/>
        <dbReference type="Rhea" id="RHEA-COMP:9685"/>
        <dbReference type="Rhea" id="RHEA-COMP:9916"/>
        <dbReference type="Rhea" id="RHEA-COMP:14125"/>
        <dbReference type="ChEBI" id="CHEBI:15378"/>
        <dbReference type="ChEBI" id="CHEBI:16526"/>
        <dbReference type="ChEBI" id="CHEBI:64479"/>
        <dbReference type="ChEBI" id="CHEBI:78449"/>
        <dbReference type="ChEBI" id="CHEBI:78776"/>
        <dbReference type="ChEBI" id="CHEBI:138651"/>
    </reaction>
</comment>
<name>A0A7W9AQJ0_9SPHN</name>
<evidence type="ECO:0000256" key="8">
    <source>
        <dbReference type="ARBA" id="ARBA00023098"/>
    </source>
</evidence>
<dbReference type="CDD" id="cd00834">
    <property type="entry name" value="KAS_I_II"/>
    <property type="match status" value="1"/>
</dbReference>
<evidence type="ECO:0000313" key="16">
    <source>
        <dbReference type="Proteomes" id="UP000557739"/>
    </source>
</evidence>
<dbReference type="InterPro" id="IPR016039">
    <property type="entry name" value="Thiolase-like"/>
</dbReference>
<keyword evidence="5 11" id="KW-0444">Lipid biosynthesis</keyword>
<evidence type="ECO:0000256" key="11">
    <source>
        <dbReference type="PIRNR" id="PIRNR000447"/>
    </source>
</evidence>
<dbReference type="GO" id="GO:0004315">
    <property type="term" value="F:3-oxoacyl-[acyl-carrier-protein] synthase activity"/>
    <property type="evidence" value="ECO:0007669"/>
    <property type="project" value="UniProtKB-UniRule"/>
</dbReference>
<evidence type="ECO:0000313" key="15">
    <source>
        <dbReference type="EMBL" id="MBB5698710.1"/>
    </source>
</evidence>
<dbReference type="InterPro" id="IPR014031">
    <property type="entry name" value="Ketoacyl_synth_C"/>
</dbReference>
<dbReference type="InterPro" id="IPR014030">
    <property type="entry name" value="Ketoacyl_synth_N"/>
</dbReference>
<dbReference type="SUPFAM" id="SSF53901">
    <property type="entry name" value="Thiolase-like"/>
    <property type="match status" value="2"/>
</dbReference>
<dbReference type="PROSITE" id="PS52004">
    <property type="entry name" value="KS3_2"/>
    <property type="match status" value="1"/>
</dbReference>
<dbReference type="NCBIfam" id="NF004970">
    <property type="entry name" value="PRK06333.1"/>
    <property type="match status" value="1"/>
</dbReference>
<comment type="caution">
    <text evidence="15">The sequence shown here is derived from an EMBL/GenBank/DDBJ whole genome shotgun (WGS) entry which is preliminary data.</text>
</comment>
<dbReference type="GO" id="GO:0006633">
    <property type="term" value="P:fatty acid biosynthetic process"/>
    <property type="evidence" value="ECO:0007669"/>
    <property type="project" value="UniProtKB-UniRule"/>
</dbReference>
<dbReference type="InterPro" id="IPR017568">
    <property type="entry name" value="3-oxoacyl-ACP_synth-2"/>
</dbReference>
<dbReference type="Proteomes" id="UP000557739">
    <property type="component" value="Unassembled WGS sequence"/>
</dbReference>
<evidence type="ECO:0000256" key="12">
    <source>
        <dbReference type="PIRSR" id="PIRSR000447-1"/>
    </source>
</evidence>
<evidence type="ECO:0000256" key="4">
    <source>
        <dbReference type="ARBA" id="ARBA00014657"/>
    </source>
</evidence>
<reference evidence="15 16" key="1">
    <citation type="submission" date="2020-08" db="EMBL/GenBank/DDBJ databases">
        <title>Genomic Encyclopedia of Type Strains, Phase IV (KMG-IV): sequencing the most valuable type-strain genomes for metagenomic binning, comparative biology and taxonomic classification.</title>
        <authorList>
            <person name="Goeker M."/>
        </authorList>
    </citation>
    <scope>NUCLEOTIDE SEQUENCE [LARGE SCALE GENOMIC DNA]</scope>
    <source>
        <strain evidence="15 16">DSM 27244</strain>
    </source>
</reference>
<comment type="similarity">
    <text evidence="2 11 13">Belongs to the thiolase-like superfamily. Beta-ketoacyl-ACP synthases family.</text>
</comment>
<evidence type="ECO:0000256" key="6">
    <source>
        <dbReference type="ARBA" id="ARBA00022679"/>
    </source>
</evidence>
<dbReference type="PROSITE" id="PS00606">
    <property type="entry name" value="KS3_1"/>
    <property type="match status" value="1"/>
</dbReference>
<comment type="pathway">
    <text evidence="1 11">Lipid metabolism; fatty acid biosynthesis.</text>
</comment>
<dbReference type="PANTHER" id="PTHR11712">
    <property type="entry name" value="POLYKETIDE SYNTHASE-RELATED"/>
    <property type="match status" value="1"/>
</dbReference>
<feature type="domain" description="Ketosynthase family 3 (KS3)" evidence="14">
    <location>
        <begin position="18"/>
        <end position="435"/>
    </location>
</feature>
<dbReference type="InterPro" id="IPR020841">
    <property type="entry name" value="PKS_Beta-ketoAc_synthase_dom"/>
</dbReference>
<dbReference type="Pfam" id="PF02801">
    <property type="entry name" value="Ketoacyl-synt_C"/>
    <property type="match status" value="1"/>
</dbReference>
<dbReference type="UniPathway" id="UPA00094"/>
<protein>
    <recommendedName>
        <fullName evidence="4 11">3-oxoacyl-[acyl-carrier-protein] synthase 2</fullName>
        <ecNumber evidence="3 11">2.3.1.179</ecNumber>
    </recommendedName>
</protein>
<keyword evidence="16" id="KW-1185">Reference proteome</keyword>
<evidence type="ECO:0000256" key="10">
    <source>
        <dbReference type="ARBA" id="ARBA00023315"/>
    </source>
</evidence>
<dbReference type="Pfam" id="PF00109">
    <property type="entry name" value="ketoacyl-synt"/>
    <property type="match status" value="1"/>
</dbReference>
<dbReference type="Gene3D" id="3.40.47.10">
    <property type="match status" value="1"/>
</dbReference>
<keyword evidence="6 11" id="KW-0808">Transferase</keyword>
<dbReference type="NCBIfam" id="TIGR03150">
    <property type="entry name" value="fabF"/>
    <property type="match status" value="1"/>
</dbReference>
<evidence type="ECO:0000256" key="3">
    <source>
        <dbReference type="ARBA" id="ARBA00012356"/>
    </source>
</evidence>
<comment type="catalytic activity">
    <reaction evidence="11">
        <text>(9Z)-hexadecenoyl-[ACP] + malonyl-[ACP] + H(+) = 3-oxo-(11Z)-octadecenoyl-[ACP] + holo-[ACP] + CO2</text>
        <dbReference type="Rhea" id="RHEA:55040"/>
        <dbReference type="Rhea" id="RHEA-COMP:9623"/>
        <dbReference type="Rhea" id="RHEA-COMP:9685"/>
        <dbReference type="Rhea" id="RHEA-COMP:10800"/>
        <dbReference type="Rhea" id="RHEA-COMP:14074"/>
        <dbReference type="ChEBI" id="CHEBI:15378"/>
        <dbReference type="ChEBI" id="CHEBI:16526"/>
        <dbReference type="ChEBI" id="CHEBI:64479"/>
        <dbReference type="ChEBI" id="CHEBI:78449"/>
        <dbReference type="ChEBI" id="CHEBI:83989"/>
        <dbReference type="ChEBI" id="CHEBI:138538"/>
        <dbReference type="EC" id="2.3.1.179"/>
    </reaction>
</comment>
<dbReference type="PIRSF" id="PIRSF000447">
    <property type="entry name" value="KAS_II"/>
    <property type="match status" value="1"/>
</dbReference>
<dbReference type="AlphaFoldDB" id="A0A7W9AQJ0"/>
<evidence type="ECO:0000256" key="7">
    <source>
        <dbReference type="ARBA" id="ARBA00022832"/>
    </source>
</evidence>
<evidence type="ECO:0000256" key="1">
    <source>
        <dbReference type="ARBA" id="ARBA00005194"/>
    </source>
</evidence>
<dbReference type="InterPro" id="IPR000794">
    <property type="entry name" value="Beta-ketoacyl_synthase"/>
</dbReference>
<accession>A0A7W9AQJ0</accession>
<dbReference type="EC" id="2.3.1.179" evidence="3 11"/>
<evidence type="ECO:0000256" key="13">
    <source>
        <dbReference type="RuleBase" id="RU003694"/>
    </source>
</evidence>
<keyword evidence="9 11" id="KW-0275">Fatty acid biosynthesis</keyword>
<keyword evidence="7" id="KW-0276">Fatty acid metabolism</keyword>
<dbReference type="SMART" id="SM00825">
    <property type="entry name" value="PKS_KS"/>
    <property type="match status" value="1"/>
</dbReference>
<dbReference type="InterPro" id="IPR018201">
    <property type="entry name" value="Ketoacyl_synth_AS"/>
</dbReference>
<evidence type="ECO:0000256" key="2">
    <source>
        <dbReference type="ARBA" id="ARBA00008467"/>
    </source>
</evidence>
<gene>
    <name evidence="15" type="ORF">FHR19_002065</name>
</gene>
<dbReference type="EMBL" id="JACIJJ010000003">
    <property type="protein sequence ID" value="MBB5698710.1"/>
    <property type="molecule type" value="Genomic_DNA"/>
</dbReference>
<keyword evidence="8" id="KW-0443">Lipid metabolism</keyword>
<dbReference type="NCBIfam" id="NF005589">
    <property type="entry name" value="PRK07314.1"/>
    <property type="match status" value="1"/>
</dbReference>
<organism evidence="15 16">
    <name type="scientific">Sphingomonas yantingensis</name>
    <dbReference type="NCBI Taxonomy" id="1241761"/>
    <lineage>
        <taxon>Bacteria</taxon>
        <taxon>Pseudomonadati</taxon>
        <taxon>Pseudomonadota</taxon>
        <taxon>Alphaproteobacteria</taxon>
        <taxon>Sphingomonadales</taxon>
        <taxon>Sphingomonadaceae</taxon>
        <taxon>Sphingomonas</taxon>
    </lineage>
</organism>
<evidence type="ECO:0000256" key="5">
    <source>
        <dbReference type="ARBA" id="ARBA00022516"/>
    </source>
</evidence>
<sequence>MIEKDGPRAGPMDGEFHMRRVVVTGLGLVTPLGAEVETAWKNLIAGKSGAGPITRFDATDYKCRIACEVKPADHEYGFDPYKRVDHKIQRQVDPFIIFGIDAAGQALEDAGLTDMSEEERYRAGCSIGAGIGGLPGIESESLVLDRKGPSRVSPHFVHGRLINLISGQVSIKYGLMGPNHAVVTACSTGAHSIGDAARMIAMDDADVMLAGGAEGAICPIGIAGFAQARALSTNFNDTPEKGSRPYDRDRDGFVMGEGAGVVCLEEYEHAKARGAKIYAEVIGYGLSGDAYHVTAPHPEGSGAYRSMEMAMRKSGLSLADIDYVNAHGTSTPLGDELELGAVRRLFGPALDGMSMSSTKSAIGHLLGGAGAVESIFCILAMRDSIVPPTLNLDNPSENCAGVDLVPHVAKERKVRAILNNSFGFGGTNASLVMKAID</sequence>
<keyword evidence="10 11" id="KW-0012">Acyltransferase</keyword>
<evidence type="ECO:0000256" key="9">
    <source>
        <dbReference type="ARBA" id="ARBA00023160"/>
    </source>
</evidence>
<feature type="active site" description="For beta-ketoacyl synthase activity" evidence="12">
    <location>
        <position position="186"/>
    </location>
</feature>
<dbReference type="PANTHER" id="PTHR11712:SF336">
    <property type="entry name" value="3-OXOACYL-[ACYL-CARRIER-PROTEIN] SYNTHASE, MITOCHONDRIAL"/>
    <property type="match status" value="1"/>
</dbReference>
<comment type="function">
    <text evidence="11">Involved in the type II fatty acid elongation cycle. Catalyzes the elongation of a wide range of acyl-ACP by the addition of two carbons from malonyl-ACP to an acyl acceptor. Can efficiently catalyze the conversion of palmitoleoyl-ACP (cis-hexadec-9-enoyl-ACP) to cis-vaccenoyl-ACP (cis-octadec-11-enoyl-ACP), an essential step in the thermal regulation of fatty acid composition.</text>
</comment>
<proteinExistence type="inferred from homology"/>